<dbReference type="SMART" id="SM00034">
    <property type="entry name" value="CLECT"/>
    <property type="match status" value="1"/>
</dbReference>
<dbReference type="InterPro" id="IPR050111">
    <property type="entry name" value="C-type_lectin/snaclec_domain"/>
</dbReference>
<evidence type="ECO:0000259" key="1">
    <source>
        <dbReference type="PROSITE" id="PS50041"/>
    </source>
</evidence>
<evidence type="ECO:0000313" key="3">
    <source>
        <dbReference type="RefSeq" id="XP_022311951.1"/>
    </source>
</evidence>
<proteinExistence type="predicted"/>
<accession>A0A8B8CB69</accession>
<dbReference type="GeneID" id="111117162"/>
<dbReference type="RefSeq" id="XP_022311951.1">
    <property type="nucleotide sequence ID" value="XM_022456243.1"/>
</dbReference>
<reference evidence="3" key="1">
    <citation type="submission" date="2025-08" db="UniProtKB">
        <authorList>
            <consortium name="RefSeq"/>
        </authorList>
    </citation>
    <scope>IDENTIFICATION</scope>
    <source>
        <tissue evidence="3">Whole sample</tissue>
    </source>
</reference>
<evidence type="ECO:0000313" key="2">
    <source>
        <dbReference type="Proteomes" id="UP000694844"/>
    </source>
</evidence>
<dbReference type="InterPro" id="IPR016187">
    <property type="entry name" value="CTDL_fold"/>
</dbReference>
<dbReference type="InterPro" id="IPR001304">
    <property type="entry name" value="C-type_lectin-like"/>
</dbReference>
<protein>
    <submittedName>
        <fullName evidence="3">Perlucin-like protein</fullName>
    </submittedName>
</protein>
<feature type="domain" description="C-type lectin" evidence="1">
    <location>
        <begin position="15"/>
        <end position="64"/>
    </location>
</feature>
<dbReference type="Gene3D" id="3.10.100.10">
    <property type="entry name" value="Mannose-Binding Protein A, subunit A"/>
    <property type="match status" value="2"/>
</dbReference>
<dbReference type="Pfam" id="PF00059">
    <property type="entry name" value="Lectin_C"/>
    <property type="match status" value="1"/>
</dbReference>
<dbReference type="OrthoDB" id="6271941at2759"/>
<dbReference type="PANTHER" id="PTHR22803">
    <property type="entry name" value="MANNOSE, PHOSPHOLIPASE, LECTIN RECEPTOR RELATED"/>
    <property type="match status" value="1"/>
</dbReference>
<dbReference type="CDD" id="cd00037">
    <property type="entry name" value="CLECT"/>
    <property type="match status" value="1"/>
</dbReference>
<dbReference type="SUPFAM" id="SSF56436">
    <property type="entry name" value="C-type lectin-like"/>
    <property type="match status" value="2"/>
</dbReference>
<gene>
    <name evidence="3" type="primary">LOC111117162</name>
</gene>
<feature type="domain" description="C-type lectin" evidence="1">
    <location>
        <begin position="75"/>
        <end position="201"/>
    </location>
</feature>
<dbReference type="InterPro" id="IPR016186">
    <property type="entry name" value="C-type_lectin-like/link_sf"/>
</dbReference>
<dbReference type="KEGG" id="cvn:111117162"/>
<organism evidence="2 3">
    <name type="scientific">Crassostrea virginica</name>
    <name type="common">Eastern oyster</name>
    <dbReference type="NCBI Taxonomy" id="6565"/>
    <lineage>
        <taxon>Eukaryota</taxon>
        <taxon>Metazoa</taxon>
        <taxon>Spiralia</taxon>
        <taxon>Lophotrochozoa</taxon>
        <taxon>Mollusca</taxon>
        <taxon>Bivalvia</taxon>
        <taxon>Autobranchia</taxon>
        <taxon>Pteriomorphia</taxon>
        <taxon>Ostreida</taxon>
        <taxon>Ostreoidea</taxon>
        <taxon>Ostreidae</taxon>
        <taxon>Crassostrea</taxon>
    </lineage>
</organism>
<name>A0A8B8CB69_CRAVI</name>
<dbReference type="AlphaFoldDB" id="A0A8B8CB69"/>
<dbReference type="Proteomes" id="UP000694844">
    <property type="component" value="Chromosome 10"/>
</dbReference>
<sequence>MQRTCSTDWYKCCDYWIGGNDLDEEGTFIWTSDNTTLDFVNWYTGEPDDANNNQDCLWELFWRENGYCKPGWLKHEDHCYFFNERRETWMNARKMCEDNGASLASIRSSEENSWIVDTFLWNSDMCSVHWWKCCVFWIGGNDLAVEGTYVWTSDNSTLGFVNWAPGQPDSFYRNVSNCISLCSNELWIGDYCGNYQQYICKTPEM</sequence>
<dbReference type="PROSITE" id="PS50041">
    <property type="entry name" value="C_TYPE_LECTIN_2"/>
    <property type="match status" value="2"/>
</dbReference>
<keyword evidence="2" id="KW-1185">Reference proteome</keyword>